<dbReference type="Proteomes" id="UP000425960">
    <property type="component" value="Chromosome"/>
</dbReference>
<keyword evidence="1" id="KW-1133">Transmembrane helix</keyword>
<dbReference type="RefSeq" id="WP_155325738.1">
    <property type="nucleotide sequence ID" value="NZ_AP021876.1"/>
</dbReference>
<reference evidence="2 3" key="1">
    <citation type="submission" date="2019-11" db="EMBL/GenBank/DDBJ databases">
        <title>Comparative genomics of hydrocarbon-degrading Desulfosarcina strains.</title>
        <authorList>
            <person name="Watanabe M."/>
            <person name="Kojima H."/>
            <person name="Fukui M."/>
        </authorList>
    </citation>
    <scope>NUCLEOTIDE SEQUENCE [LARGE SCALE GENOMIC DNA]</scope>
    <source>
        <strain evidence="2 3">28bB2T</strain>
    </source>
</reference>
<dbReference type="KEGG" id="dov:DSCO28_70230"/>
<feature type="transmembrane region" description="Helical" evidence="1">
    <location>
        <begin position="6"/>
        <end position="30"/>
    </location>
</feature>
<organism evidence="2 3">
    <name type="scientific">Desulfosarcina ovata subsp. sediminis</name>
    <dbReference type="NCBI Taxonomy" id="885957"/>
    <lineage>
        <taxon>Bacteria</taxon>
        <taxon>Pseudomonadati</taxon>
        <taxon>Thermodesulfobacteriota</taxon>
        <taxon>Desulfobacteria</taxon>
        <taxon>Desulfobacterales</taxon>
        <taxon>Desulfosarcinaceae</taxon>
        <taxon>Desulfosarcina</taxon>
    </lineage>
</organism>
<gene>
    <name evidence="2" type="ORF">DSCO28_70230</name>
</gene>
<proteinExistence type="predicted"/>
<accession>A0A5K8A1T4</accession>
<dbReference type="AlphaFoldDB" id="A0A5K8A1T4"/>
<keyword evidence="1" id="KW-0812">Transmembrane</keyword>
<protein>
    <submittedName>
        <fullName evidence="2">Uncharacterized protein</fullName>
    </submittedName>
</protein>
<evidence type="ECO:0000313" key="3">
    <source>
        <dbReference type="Proteomes" id="UP000425960"/>
    </source>
</evidence>
<sequence length="247" mass="28560">MNDLSTLLSLISSVASLVLAVIAIWIALYGKTEADKTNLKTQELLVDIRTDAKTLSQVAMPELKAYGESVRRYIFEGSGVKYSYNEKEIEESVNNSMREIRSEIDELRKFNNLPTLEQRLNNIENQIEKSVKKIKKSVKLPSYISNSGKIIIHARNFEYEFAVSRSQWDEAISRLLSDLNLEKDHYGDWLLIIDRTATAAPKNFVFDSTIPLESILKPEDELFFKTQEYFLERAKRLQESKNQRRIT</sequence>
<dbReference type="EMBL" id="AP021876">
    <property type="protein sequence ID" value="BBO86457.1"/>
    <property type="molecule type" value="Genomic_DNA"/>
</dbReference>
<evidence type="ECO:0000313" key="2">
    <source>
        <dbReference type="EMBL" id="BBO86457.1"/>
    </source>
</evidence>
<evidence type="ECO:0000256" key="1">
    <source>
        <dbReference type="SAM" id="Phobius"/>
    </source>
</evidence>
<keyword evidence="1" id="KW-0472">Membrane</keyword>
<name>A0A5K8A1T4_9BACT</name>